<evidence type="ECO:0000313" key="2">
    <source>
        <dbReference type="Proteomes" id="UP001145742"/>
    </source>
</evidence>
<accession>A0ABQ9DVF3</accession>
<sequence length="146" mass="17837">MASWWHPGHSGPGVVAPRCPHGTLVTLLLLPPCLTGAVRIRLVVPRRRVVLDDLLRFGGRRHRRLRRGLRRLRLRLLRVLLLLLRRLRRRRRRLGQVCREGQGLQVQRARRRRRLQLLHRGMRRRRRRQRRLRRGLRRRRLRLDLH</sequence>
<reference evidence="1" key="1">
    <citation type="submission" date="2019-10" db="EMBL/GenBank/DDBJ databases">
        <authorList>
            <person name="Soares A.E.R."/>
            <person name="Aleixo A."/>
            <person name="Schneider P."/>
            <person name="Miyaki C.Y."/>
            <person name="Schneider M.P."/>
            <person name="Mello C."/>
            <person name="Vasconcelos A.T.R."/>
        </authorList>
    </citation>
    <scope>NUCLEOTIDE SEQUENCE</scope>
    <source>
        <tissue evidence="1">Muscle</tissue>
    </source>
</reference>
<dbReference type="Proteomes" id="UP001145742">
    <property type="component" value="Unassembled WGS sequence"/>
</dbReference>
<dbReference type="EMBL" id="WHWB01008721">
    <property type="protein sequence ID" value="KAJ7428859.1"/>
    <property type="molecule type" value="Genomic_DNA"/>
</dbReference>
<gene>
    <name evidence="1" type="ORF">WISP_00578</name>
</gene>
<organism evidence="1 2">
    <name type="scientific">Willisornis vidua</name>
    <name type="common">Xingu scale-backed antbird</name>
    <dbReference type="NCBI Taxonomy" id="1566151"/>
    <lineage>
        <taxon>Eukaryota</taxon>
        <taxon>Metazoa</taxon>
        <taxon>Chordata</taxon>
        <taxon>Craniata</taxon>
        <taxon>Vertebrata</taxon>
        <taxon>Euteleostomi</taxon>
        <taxon>Archelosauria</taxon>
        <taxon>Archosauria</taxon>
        <taxon>Dinosauria</taxon>
        <taxon>Saurischia</taxon>
        <taxon>Theropoda</taxon>
        <taxon>Coelurosauria</taxon>
        <taxon>Aves</taxon>
        <taxon>Neognathae</taxon>
        <taxon>Neoaves</taxon>
        <taxon>Telluraves</taxon>
        <taxon>Australaves</taxon>
        <taxon>Passeriformes</taxon>
        <taxon>Thamnophilidae</taxon>
        <taxon>Willisornis</taxon>
    </lineage>
</organism>
<evidence type="ECO:0000313" key="1">
    <source>
        <dbReference type="EMBL" id="KAJ7428859.1"/>
    </source>
</evidence>
<protein>
    <submittedName>
        <fullName evidence="1">Uncharacterized protein</fullName>
    </submittedName>
</protein>
<name>A0ABQ9DVF3_9PASS</name>
<proteinExistence type="predicted"/>
<keyword evidence="2" id="KW-1185">Reference proteome</keyword>
<comment type="caution">
    <text evidence="1">The sequence shown here is derived from an EMBL/GenBank/DDBJ whole genome shotgun (WGS) entry which is preliminary data.</text>
</comment>